<accession>A0A4C1TR51</accession>
<dbReference type="Proteomes" id="UP000299102">
    <property type="component" value="Unassembled WGS sequence"/>
</dbReference>
<proteinExistence type="predicted"/>
<name>A0A4C1TR51_EUMVA</name>
<organism evidence="2 3">
    <name type="scientific">Eumeta variegata</name>
    <name type="common">Bagworm moth</name>
    <name type="synonym">Eumeta japonica</name>
    <dbReference type="NCBI Taxonomy" id="151549"/>
    <lineage>
        <taxon>Eukaryota</taxon>
        <taxon>Metazoa</taxon>
        <taxon>Ecdysozoa</taxon>
        <taxon>Arthropoda</taxon>
        <taxon>Hexapoda</taxon>
        <taxon>Insecta</taxon>
        <taxon>Pterygota</taxon>
        <taxon>Neoptera</taxon>
        <taxon>Endopterygota</taxon>
        <taxon>Lepidoptera</taxon>
        <taxon>Glossata</taxon>
        <taxon>Ditrysia</taxon>
        <taxon>Tineoidea</taxon>
        <taxon>Psychidae</taxon>
        <taxon>Oiketicinae</taxon>
        <taxon>Eumeta</taxon>
    </lineage>
</organism>
<feature type="compositionally biased region" description="Basic residues" evidence="1">
    <location>
        <begin position="164"/>
        <end position="174"/>
    </location>
</feature>
<evidence type="ECO:0000256" key="1">
    <source>
        <dbReference type="SAM" id="MobiDB-lite"/>
    </source>
</evidence>
<reference evidence="2 3" key="1">
    <citation type="journal article" date="2019" name="Commun. Biol.">
        <title>The bagworm genome reveals a unique fibroin gene that provides high tensile strength.</title>
        <authorList>
            <person name="Kono N."/>
            <person name="Nakamura H."/>
            <person name="Ohtoshi R."/>
            <person name="Tomita M."/>
            <person name="Numata K."/>
            <person name="Arakawa K."/>
        </authorList>
    </citation>
    <scope>NUCLEOTIDE SEQUENCE [LARGE SCALE GENOMIC DNA]</scope>
</reference>
<protein>
    <submittedName>
        <fullName evidence="2">Uncharacterized protein</fullName>
    </submittedName>
</protein>
<sequence length="231" mass="26160">MDKPTCKLPENKWSLPPMNTRNPRRSHQCIAGILDKNRISSGERNGSIERVWSNRGRREVMDRRECHRNSYLPNERQQGKLLFYIHILAARPGCKTLPNACRAHAQPDPPTDQHFIIQEGISPTENTTRCTLTFPQNTHQFSSSPHTDFRHSRAVNKNKQVSKNSKKIHAHSVKHTNCQAKVKKSARSSAERGQKTRVKLAARAKRGLTTSFLHSCGQELLNCCPATVALV</sequence>
<feature type="region of interest" description="Disordered" evidence="1">
    <location>
        <begin position="156"/>
        <end position="175"/>
    </location>
</feature>
<gene>
    <name evidence="2" type="ORF">EVAR_10040_1</name>
</gene>
<evidence type="ECO:0000313" key="3">
    <source>
        <dbReference type="Proteomes" id="UP000299102"/>
    </source>
</evidence>
<dbReference type="AlphaFoldDB" id="A0A4C1TR51"/>
<evidence type="ECO:0000313" key="2">
    <source>
        <dbReference type="EMBL" id="GBP16465.1"/>
    </source>
</evidence>
<dbReference type="EMBL" id="BGZK01000079">
    <property type="protein sequence ID" value="GBP16465.1"/>
    <property type="molecule type" value="Genomic_DNA"/>
</dbReference>
<comment type="caution">
    <text evidence="2">The sequence shown here is derived from an EMBL/GenBank/DDBJ whole genome shotgun (WGS) entry which is preliminary data.</text>
</comment>
<keyword evidence="3" id="KW-1185">Reference proteome</keyword>